<dbReference type="AlphaFoldDB" id="A0AAW0GN50"/>
<sequence>MHFSNKLTTIFSKKTKQAGPLVFQLAPHHWEPTPLPTGPQPSSPSTSISTSTSTSTFTSTSTDTPPSSPGASSRIRLEEDLTLHEYKMFTARARLTATDPIDEDDRQLGHKHHMFLIPLDMAARLDVIKYRMEGFEMQEHRNHILDVIRGD</sequence>
<comment type="caution">
    <text evidence="2">The sequence shown here is derived from an EMBL/GenBank/DDBJ whole genome shotgun (WGS) entry which is preliminary data.</text>
</comment>
<name>A0AAW0GN50_9APHY</name>
<dbReference type="EMBL" id="JASBNA010000006">
    <property type="protein sequence ID" value="KAK7690580.1"/>
    <property type="molecule type" value="Genomic_DNA"/>
</dbReference>
<evidence type="ECO:0000313" key="3">
    <source>
        <dbReference type="Proteomes" id="UP001385951"/>
    </source>
</evidence>
<dbReference type="Proteomes" id="UP001385951">
    <property type="component" value="Unassembled WGS sequence"/>
</dbReference>
<reference evidence="2 3" key="1">
    <citation type="submission" date="2022-09" db="EMBL/GenBank/DDBJ databases">
        <authorList>
            <person name="Palmer J.M."/>
        </authorList>
    </citation>
    <scope>NUCLEOTIDE SEQUENCE [LARGE SCALE GENOMIC DNA]</scope>
    <source>
        <strain evidence="2 3">DSM 7382</strain>
    </source>
</reference>
<feature type="compositionally biased region" description="Pro residues" evidence="1">
    <location>
        <begin position="33"/>
        <end position="42"/>
    </location>
</feature>
<gene>
    <name evidence="2" type="ORF">QCA50_005678</name>
</gene>
<feature type="compositionally biased region" description="Low complexity" evidence="1">
    <location>
        <begin position="43"/>
        <end position="73"/>
    </location>
</feature>
<evidence type="ECO:0000313" key="2">
    <source>
        <dbReference type="EMBL" id="KAK7690580.1"/>
    </source>
</evidence>
<proteinExistence type="predicted"/>
<protein>
    <submittedName>
        <fullName evidence="2">Uncharacterized protein</fullName>
    </submittedName>
</protein>
<feature type="region of interest" description="Disordered" evidence="1">
    <location>
        <begin position="28"/>
        <end position="76"/>
    </location>
</feature>
<accession>A0AAW0GN50</accession>
<keyword evidence="3" id="KW-1185">Reference proteome</keyword>
<organism evidence="2 3">
    <name type="scientific">Cerrena zonata</name>
    <dbReference type="NCBI Taxonomy" id="2478898"/>
    <lineage>
        <taxon>Eukaryota</taxon>
        <taxon>Fungi</taxon>
        <taxon>Dikarya</taxon>
        <taxon>Basidiomycota</taxon>
        <taxon>Agaricomycotina</taxon>
        <taxon>Agaricomycetes</taxon>
        <taxon>Polyporales</taxon>
        <taxon>Cerrenaceae</taxon>
        <taxon>Cerrena</taxon>
    </lineage>
</organism>
<evidence type="ECO:0000256" key="1">
    <source>
        <dbReference type="SAM" id="MobiDB-lite"/>
    </source>
</evidence>